<evidence type="ECO:0000313" key="3">
    <source>
        <dbReference type="Proteomes" id="UP000053593"/>
    </source>
</evidence>
<evidence type="ECO:0000313" key="2">
    <source>
        <dbReference type="EMBL" id="KIK53055.1"/>
    </source>
</evidence>
<evidence type="ECO:0000256" key="1">
    <source>
        <dbReference type="SAM" id="MobiDB-lite"/>
    </source>
</evidence>
<dbReference type="EMBL" id="KN834833">
    <property type="protein sequence ID" value="KIK53055.1"/>
    <property type="molecule type" value="Genomic_DNA"/>
</dbReference>
<reference evidence="2 3" key="1">
    <citation type="submission" date="2014-04" db="EMBL/GenBank/DDBJ databases">
        <title>Evolutionary Origins and Diversification of the Mycorrhizal Mutualists.</title>
        <authorList>
            <consortium name="DOE Joint Genome Institute"/>
            <consortium name="Mycorrhizal Genomics Consortium"/>
            <person name="Kohler A."/>
            <person name="Kuo A."/>
            <person name="Nagy L.G."/>
            <person name="Floudas D."/>
            <person name="Copeland A."/>
            <person name="Barry K.W."/>
            <person name="Cichocki N."/>
            <person name="Veneault-Fourrey C."/>
            <person name="LaButti K."/>
            <person name="Lindquist E.A."/>
            <person name="Lipzen A."/>
            <person name="Lundell T."/>
            <person name="Morin E."/>
            <person name="Murat C."/>
            <person name="Riley R."/>
            <person name="Ohm R."/>
            <person name="Sun H."/>
            <person name="Tunlid A."/>
            <person name="Henrissat B."/>
            <person name="Grigoriev I.V."/>
            <person name="Hibbett D.S."/>
            <person name="Martin F."/>
        </authorList>
    </citation>
    <scope>NUCLEOTIDE SEQUENCE [LARGE SCALE GENOMIC DNA]</scope>
    <source>
        <strain evidence="2 3">FD-317 M1</strain>
    </source>
</reference>
<accession>A0A0D0ARS7</accession>
<dbReference type="HOGENOM" id="CLU_112546_0_0_1"/>
<name>A0A0D0ARS7_9AGAR</name>
<feature type="region of interest" description="Disordered" evidence="1">
    <location>
        <begin position="27"/>
        <end position="47"/>
    </location>
</feature>
<dbReference type="AlphaFoldDB" id="A0A0D0ARS7"/>
<gene>
    <name evidence="2" type="ORF">GYMLUDRAFT_250644</name>
</gene>
<dbReference type="Proteomes" id="UP000053593">
    <property type="component" value="Unassembled WGS sequence"/>
</dbReference>
<dbReference type="OrthoDB" id="3059835at2759"/>
<feature type="compositionally biased region" description="Polar residues" evidence="1">
    <location>
        <begin position="32"/>
        <end position="41"/>
    </location>
</feature>
<proteinExistence type="predicted"/>
<organism evidence="2 3">
    <name type="scientific">Collybiopsis luxurians FD-317 M1</name>
    <dbReference type="NCBI Taxonomy" id="944289"/>
    <lineage>
        <taxon>Eukaryota</taxon>
        <taxon>Fungi</taxon>
        <taxon>Dikarya</taxon>
        <taxon>Basidiomycota</taxon>
        <taxon>Agaricomycotina</taxon>
        <taxon>Agaricomycetes</taxon>
        <taxon>Agaricomycetidae</taxon>
        <taxon>Agaricales</taxon>
        <taxon>Marasmiineae</taxon>
        <taxon>Omphalotaceae</taxon>
        <taxon>Collybiopsis</taxon>
        <taxon>Collybiopsis luxurians</taxon>
    </lineage>
</organism>
<keyword evidence="3" id="KW-1185">Reference proteome</keyword>
<protein>
    <submittedName>
        <fullName evidence="2">Uncharacterized protein</fullName>
    </submittedName>
</protein>
<sequence>METEQTFKPLEEETVFRAKKKYIAPKLKESKQVAQQQQNPGPVQPLPYKVIELPPEVASEPSNTSASEPPYPDIVVTDPQVLWLPPDRVGLDPNDRTLLYQTICNTLGSVGVDGNQFYKALKKDRRELVRETAVRCDLAEYALSWGFIRNYQCGQAFLIGVNAT</sequence>